<feature type="transmembrane region" description="Helical" evidence="1">
    <location>
        <begin position="61"/>
        <end position="81"/>
    </location>
</feature>
<keyword evidence="3" id="KW-1185">Reference proteome</keyword>
<dbReference type="Proteomes" id="UP000307999">
    <property type="component" value="Unassembled WGS sequence"/>
</dbReference>
<reference evidence="2 3" key="1">
    <citation type="submission" date="2019-04" db="EMBL/GenBank/DDBJ databases">
        <title>Thalassotalea guangxiensis sp. nov., isolated from sediment of the coastal wetland.</title>
        <authorList>
            <person name="Zheng S."/>
            <person name="Zhang D."/>
        </authorList>
    </citation>
    <scope>NUCLEOTIDE SEQUENCE [LARGE SCALE GENOMIC DNA]</scope>
    <source>
        <strain evidence="2 3">ZS-4</strain>
    </source>
</reference>
<feature type="transmembrane region" description="Helical" evidence="1">
    <location>
        <begin position="139"/>
        <end position="161"/>
    </location>
</feature>
<name>A0A4U1B9B8_9GAMM</name>
<gene>
    <name evidence="2" type="ORF">E8M12_03660</name>
</gene>
<keyword evidence="1" id="KW-1133">Transmembrane helix</keyword>
<feature type="transmembrane region" description="Helical" evidence="1">
    <location>
        <begin position="114"/>
        <end position="133"/>
    </location>
</feature>
<evidence type="ECO:0000313" key="2">
    <source>
        <dbReference type="EMBL" id="TKB46661.1"/>
    </source>
</evidence>
<evidence type="ECO:0000256" key="1">
    <source>
        <dbReference type="SAM" id="Phobius"/>
    </source>
</evidence>
<dbReference type="OrthoDB" id="6399932at2"/>
<protein>
    <submittedName>
        <fullName evidence="2">Uncharacterized protein</fullName>
    </submittedName>
</protein>
<comment type="caution">
    <text evidence="2">The sequence shown here is derived from an EMBL/GenBank/DDBJ whole genome shotgun (WGS) entry which is preliminary data.</text>
</comment>
<organism evidence="2 3">
    <name type="scientific">Thalassotalea mangrovi</name>
    <dbReference type="NCBI Taxonomy" id="2572245"/>
    <lineage>
        <taxon>Bacteria</taxon>
        <taxon>Pseudomonadati</taxon>
        <taxon>Pseudomonadota</taxon>
        <taxon>Gammaproteobacteria</taxon>
        <taxon>Alteromonadales</taxon>
        <taxon>Colwelliaceae</taxon>
        <taxon>Thalassotalea</taxon>
    </lineage>
</organism>
<keyword evidence="1" id="KW-0472">Membrane</keyword>
<dbReference type="RefSeq" id="WP_136734728.1">
    <property type="nucleotide sequence ID" value="NZ_SWDB01000007.1"/>
</dbReference>
<evidence type="ECO:0000313" key="3">
    <source>
        <dbReference type="Proteomes" id="UP000307999"/>
    </source>
</evidence>
<dbReference type="AlphaFoldDB" id="A0A4U1B9B8"/>
<sequence length="184" mass="21206">MDSLKNIWQSHTASLDASGLLKQAKKQQRRMLFLMLVDLLIWFALVIWGCLIIDQKSRPDSFAAGVLIIMAANIATAYMLWLRTSTWGSGELDAANLLRLLNHRSKGAIQAVNVTYGFMVLMPLALMLIKWWYPTPGVNYWPVFIGYSIYCLLAVGIGQWYKKRQQLKQRRYQHLLQELEAEQD</sequence>
<proteinExistence type="predicted"/>
<accession>A0A4U1B9B8</accession>
<keyword evidence="1" id="KW-0812">Transmembrane</keyword>
<dbReference type="EMBL" id="SWDB01000007">
    <property type="protein sequence ID" value="TKB46661.1"/>
    <property type="molecule type" value="Genomic_DNA"/>
</dbReference>
<feature type="transmembrane region" description="Helical" evidence="1">
    <location>
        <begin position="32"/>
        <end position="55"/>
    </location>
</feature>